<dbReference type="EMBL" id="BKCJ010003936">
    <property type="protein sequence ID" value="GEU58053.1"/>
    <property type="molecule type" value="Genomic_DNA"/>
</dbReference>
<protein>
    <recommendedName>
        <fullName evidence="2">Retrovirus-related Pol polyprotein from transposon TNT 1-94-like beta-barrel domain-containing protein</fullName>
    </recommendedName>
</protein>
<evidence type="ECO:0000256" key="1">
    <source>
        <dbReference type="SAM" id="MobiDB-lite"/>
    </source>
</evidence>
<evidence type="ECO:0000313" key="3">
    <source>
        <dbReference type="EMBL" id="GEU58053.1"/>
    </source>
</evidence>
<feature type="compositionally biased region" description="Basic and acidic residues" evidence="1">
    <location>
        <begin position="102"/>
        <end position="136"/>
    </location>
</feature>
<sequence length="189" mass="21302">MQGNPQMDLHDQNVIDSGCSRHMIRNMSYLTDYEEIDGGYVAFGGNLKGWKIRGKGIQSNGFAGTKASDKAGQARKETKPIKNYILLPLWSADPPFLKDPKSYHVDRSKLSSDDRKKVDKDPRKESEYRDQEKEDNVNNTKNVNTVSSIVNTASTNEVNVVGENISIQLQFDPNMPALEDVSTFDFLKR</sequence>
<accession>A0A6L2L8A6</accession>
<comment type="caution">
    <text evidence="3">The sequence shown here is derived from an EMBL/GenBank/DDBJ whole genome shotgun (WGS) entry which is preliminary data.</text>
</comment>
<dbReference type="InterPro" id="IPR054722">
    <property type="entry name" value="PolX-like_BBD"/>
</dbReference>
<proteinExistence type="predicted"/>
<feature type="domain" description="Retrovirus-related Pol polyprotein from transposon TNT 1-94-like beta-barrel" evidence="2">
    <location>
        <begin position="14"/>
        <end position="56"/>
    </location>
</feature>
<reference evidence="3" key="1">
    <citation type="journal article" date="2019" name="Sci. Rep.">
        <title>Draft genome of Tanacetum cinerariifolium, the natural source of mosquito coil.</title>
        <authorList>
            <person name="Yamashiro T."/>
            <person name="Shiraishi A."/>
            <person name="Satake H."/>
            <person name="Nakayama K."/>
        </authorList>
    </citation>
    <scope>NUCLEOTIDE SEQUENCE</scope>
</reference>
<dbReference type="Pfam" id="PF22936">
    <property type="entry name" value="Pol_BBD"/>
    <property type="match status" value="1"/>
</dbReference>
<organism evidence="3">
    <name type="scientific">Tanacetum cinerariifolium</name>
    <name type="common">Dalmatian daisy</name>
    <name type="synonym">Chrysanthemum cinerariifolium</name>
    <dbReference type="NCBI Taxonomy" id="118510"/>
    <lineage>
        <taxon>Eukaryota</taxon>
        <taxon>Viridiplantae</taxon>
        <taxon>Streptophyta</taxon>
        <taxon>Embryophyta</taxon>
        <taxon>Tracheophyta</taxon>
        <taxon>Spermatophyta</taxon>
        <taxon>Magnoliopsida</taxon>
        <taxon>eudicotyledons</taxon>
        <taxon>Gunneridae</taxon>
        <taxon>Pentapetalae</taxon>
        <taxon>asterids</taxon>
        <taxon>campanulids</taxon>
        <taxon>Asterales</taxon>
        <taxon>Asteraceae</taxon>
        <taxon>Asteroideae</taxon>
        <taxon>Anthemideae</taxon>
        <taxon>Anthemidinae</taxon>
        <taxon>Tanacetum</taxon>
    </lineage>
</organism>
<name>A0A6L2L8A6_TANCI</name>
<evidence type="ECO:0000259" key="2">
    <source>
        <dbReference type="Pfam" id="PF22936"/>
    </source>
</evidence>
<dbReference type="AlphaFoldDB" id="A0A6L2L8A6"/>
<feature type="region of interest" description="Disordered" evidence="1">
    <location>
        <begin position="102"/>
        <end position="138"/>
    </location>
</feature>
<gene>
    <name evidence="3" type="ORF">Tci_030031</name>
</gene>